<keyword evidence="10" id="KW-0030">Aminoacyl-tRNA synthetase</keyword>
<dbReference type="FunFam" id="3.30.930.10:FF:000053">
    <property type="entry name" value="Phenylalanyl-tRNA synthetase mitochondrial"/>
    <property type="match status" value="1"/>
</dbReference>
<feature type="domain" description="FDX-ACB" evidence="16">
    <location>
        <begin position="347"/>
        <end position="439"/>
    </location>
</feature>
<comment type="subcellular location">
    <subcellularLocation>
        <location evidence="1">Mitochondrion matrix</location>
    </subcellularLocation>
</comment>
<dbReference type="InterPro" id="IPR045864">
    <property type="entry name" value="aa-tRNA-synth_II/BPL/LPL"/>
</dbReference>
<organism evidence="17 18">
    <name type="scientific">Neolecta irregularis (strain DAH-3)</name>
    <dbReference type="NCBI Taxonomy" id="1198029"/>
    <lineage>
        <taxon>Eukaryota</taxon>
        <taxon>Fungi</taxon>
        <taxon>Dikarya</taxon>
        <taxon>Ascomycota</taxon>
        <taxon>Taphrinomycotina</taxon>
        <taxon>Neolectales</taxon>
        <taxon>Neolectaceae</taxon>
        <taxon>Neolecta</taxon>
    </lineage>
</organism>
<dbReference type="InterPro" id="IPR036690">
    <property type="entry name" value="Fdx_antiC-bd_sf"/>
</dbReference>
<evidence type="ECO:0000256" key="1">
    <source>
        <dbReference type="ARBA" id="ARBA00004305"/>
    </source>
</evidence>
<keyword evidence="18" id="KW-1185">Reference proteome</keyword>
<evidence type="ECO:0000256" key="10">
    <source>
        <dbReference type="ARBA" id="ARBA00023146"/>
    </source>
</evidence>
<dbReference type="PANTHER" id="PTHR11538:SF41">
    <property type="entry name" value="PHENYLALANINE--TRNA LIGASE, MITOCHONDRIAL"/>
    <property type="match status" value="1"/>
</dbReference>
<sequence>MSHQSDNRRVVVSGAKTLMQKLSTTIKSLCSPRGRPLIRFNSSSSTENNLITINKTTYSQDEWTNISKPIFNSIGRNIHLQPCHPIGIIRDIVESHFPAFSKYSNLPPNVSVKDNFDDLGFAMDHPGRSKTDTYYINKDNVLRTHTSAHQTAAFRESDQFLITADVYRRDAIDRSHYPVFHQMEGAKLWPKHHDIENTIQCLQVSVEQPAPPFHSLSNPVQPQHSLKQVEAVVRHLKTSLEGVIADIFSKINAGEHMKVRWVETFFPFTSPSWELEVWWNDQWLELLGCGVIQQRKGEMLGWAFGLGLERIAMILFGIPDIRLFWSLDPRFLEQFQANSISVFKPYSMYPSCYKDVSFWENTSSFHENDFMELIRGIAGDLVEDVKLIDKFIHPKTHRRSFCYRINYRSMDRSLTHNQVNSLQQLVRNDLVAKLGVELR</sequence>
<dbReference type="FunFam" id="3.30.70.380:FF:000002">
    <property type="entry name" value="phenylalanine--tRNA ligase, mitochondrial"/>
    <property type="match status" value="1"/>
</dbReference>
<dbReference type="Gene3D" id="3.30.930.10">
    <property type="entry name" value="Bira Bifunctional Protein, Domain 2"/>
    <property type="match status" value="1"/>
</dbReference>
<dbReference type="OrthoDB" id="4457at2759"/>
<dbReference type="GO" id="GO:0070156">
    <property type="term" value="P:mitochondrial phenylalanyl-tRNA aminoacylation"/>
    <property type="evidence" value="ECO:0007669"/>
    <property type="project" value="EnsemblFungi"/>
</dbReference>
<keyword evidence="4 17" id="KW-0436">Ligase</keyword>
<dbReference type="SUPFAM" id="SSF55681">
    <property type="entry name" value="Class II aaRS and biotin synthetases"/>
    <property type="match status" value="1"/>
</dbReference>
<evidence type="ECO:0000256" key="2">
    <source>
        <dbReference type="ARBA" id="ARBA00008226"/>
    </source>
</evidence>
<evidence type="ECO:0000256" key="7">
    <source>
        <dbReference type="ARBA" id="ARBA00022917"/>
    </source>
</evidence>
<dbReference type="GO" id="GO:0000049">
    <property type="term" value="F:tRNA binding"/>
    <property type="evidence" value="ECO:0007669"/>
    <property type="project" value="InterPro"/>
</dbReference>
<dbReference type="GO" id="GO:0005759">
    <property type="term" value="C:mitochondrial matrix"/>
    <property type="evidence" value="ECO:0007669"/>
    <property type="project" value="UniProtKB-SubCell"/>
</dbReference>
<evidence type="ECO:0000256" key="14">
    <source>
        <dbReference type="ARBA" id="ARBA00073229"/>
    </source>
</evidence>
<evidence type="ECO:0000259" key="15">
    <source>
        <dbReference type="PROSITE" id="PS50862"/>
    </source>
</evidence>
<dbReference type="AlphaFoldDB" id="A0A1U7LNG3"/>
<dbReference type="InterPro" id="IPR002319">
    <property type="entry name" value="Phenylalanyl-tRNA_Synthase"/>
</dbReference>
<dbReference type="OMA" id="PISHYPQ"/>
<accession>A0A1U7LNG3</accession>
<dbReference type="EMBL" id="LXFE01000935">
    <property type="protein sequence ID" value="OLL24210.1"/>
    <property type="molecule type" value="Genomic_DNA"/>
</dbReference>
<dbReference type="SUPFAM" id="SSF54991">
    <property type="entry name" value="Anticodon-binding domain of PheRS"/>
    <property type="match status" value="1"/>
</dbReference>
<comment type="function">
    <text evidence="13">Is responsible for the charging of tRNA(Phe) with phenylalanine in mitochondrial translation.</text>
</comment>
<evidence type="ECO:0000256" key="11">
    <source>
        <dbReference type="ARBA" id="ARBA00031194"/>
    </source>
</evidence>
<evidence type="ECO:0000256" key="3">
    <source>
        <dbReference type="ARBA" id="ARBA00012814"/>
    </source>
</evidence>
<dbReference type="Proteomes" id="UP000186594">
    <property type="component" value="Unassembled WGS sequence"/>
</dbReference>
<evidence type="ECO:0000256" key="12">
    <source>
        <dbReference type="ARBA" id="ARBA00049255"/>
    </source>
</evidence>
<gene>
    <name evidence="17" type="ORF">NEOLI_001448</name>
</gene>
<evidence type="ECO:0000313" key="18">
    <source>
        <dbReference type="Proteomes" id="UP000186594"/>
    </source>
</evidence>
<dbReference type="InterPro" id="IPR006195">
    <property type="entry name" value="aa-tRNA-synth_II"/>
</dbReference>
<dbReference type="Gene3D" id="3.30.70.380">
    <property type="entry name" value="Ferrodoxin-fold anticodon-binding domain"/>
    <property type="match status" value="1"/>
</dbReference>
<dbReference type="PANTHER" id="PTHR11538">
    <property type="entry name" value="PHENYLALANYL-TRNA SYNTHETASE"/>
    <property type="match status" value="1"/>
</dbReference>
<name>A0A1U7LNG3_NEOID</name>
<keyword evidence="7" id="KW-0648">Protein biosynthesis</keyword>
<evidence type="ECO:0000256" key="9">
    <source>
        <dbReference type="ARBA" id="ARBA00023128"/>
    </source>
</evidence>
<feature type="domain" description="Aminoacyl-transfer RNA synthetases class-II family profile" evidence="15">
    <location>
        <begin position="87"/>
        <end position="329"/>
    </location>
</feature>
<reference evidence="17 18" key="1">
    <citation type="submission" date="2016-04" db="EMBL/GenBank/DDBJ databases">
        <title>Evolutionary innovation and constraint leading to complex multicellularity in the Ascomycota.</title>
        <authorList>
            <person name="Cisse O."/>
            <person name="Nguyen A."/>
            <person name="Hewitt D.A."/>
            <person name="Jedd G."/>
            <person name="Stajich J.E."/>
        </authorList>
    </citation>
    <scope>NUCLEOTIDE SEQUENCE [LARGE SCALE GENOMIC DNA]</scope>
    <source>
        <strain evidence="17 18">DAH-3</strain>
    </source>
</reference>
<keyword evidence="8" id="KW-0809">Transit peptide</keyword>
<dbReference type="GO" id="GO:0004826">
    <property type="term" value="F:phenylalanine-tRNA ligase activity"/>
    <property type="evidence" value="ECO:0007669"/>
    <property type="project" value="UniProtKB-EC"/>
</dbReference>
<dbReference type="EC" id="6.1.1.20" evidence="3"/>
<dbReference type="NCBIfam" id="TIGR00469">
    <property type="entry name" value="pheS_mito"/>
    <property type="match status" value="1"/>
</dbReference>
<dbReference type="GO" id="GO:0005524">
    <property type="term" value="F:ATP binding"/>
    <property type="evidence" value="ECO:0007669"/>
    <property type="project" value="UniProtKB-KW"/>
</dbReference>
<dbReference type="STRING" id="1198029.A0A1U7LNG3"/>
<evidence type="ECO:0000313" key="17">
    <source>
        <dbReference type="EMBL" id="OLL24210.1"/>
    </source>
</evidence>
<evidence type="ECO:0000256" key="4">
    <source>
        <dbReference type="ARBA" id="ARBA00022598"/>
    </source>
</evidence>
<dbReference type="PROSITE" id="PS51447">
    <property type="entry name" value="FDX_ACB"/>
    <property type="match status" value="1"/>
</dbReference>
<protein>
    <recommendedName>
        <fullName evidence="14">Phenylalanine--tRNA ligase, mitochondrial</fullName>
        <ecNumber evidence="3">6.1.1.20</ecNumber>
    </recommendedName>
    <alternativeName>
        <fullName evidence="11">Phenylalanyl-tRNA synthetase</fullName>
    </alternativeName>
</protein>
<comment type="catalytic activity">
    <reaction evidence="12">
        <text>tRNA(Phe) + L-phenylalanine + ATP = L-phenylalanyl-tRNA(Phe) + AMP + diphosphate + H(+)</text>
        <dbReference type="Rhea" id="RHEA:19413"/>
        <dbReference type="Rhea" id="RHEA-COMP:9668"/>
        <dbReference type="Rhea" id="RHEA-COMP:9699"/>
        <dbReference type="ChEBI" id="CHEBI:15378"/>
        <dbReference type="ChEBI" id="CHEBI:30616"/>
        <dbReference type="ChEBI" id="CHEBI:33019"/>
        <dbReference type="ChEBI" id="CHEBI:58095"/>
        <dbReference type="ChEBI" id="CHEBI:78442"/>
        <dbReference type="ChEBI" id="CHEBI:78531"/>
        <dbReference type="ChEBI" id="CHEBI:456215"/>
        <dbReference type="EC" id="6.1.1.20"/>
    </reaction>
</comment>
<evidence type="ECO:0000256" key="8">
    <source>
        <dbReference type="ARBA" id="ARBA00022946"/>
    </source>
</evidence>
<dbReference type="SMART" id="SM00896">
    <property type="entry name" value="FDX-ACB"/>
    <property type="match status" value="1"/>
</dbReference>
<dbReference type="Pfam" id="PF03147">
    <property type="entry name" value="FDX-ACB"/>
    <property type="match status" value="1"/>
</dbReference>
<keyword evidence="9" id="KW-0496">Mitochondrion</keyword>
<evidence type="ECO:0000256" key="13">
    <source>
        <dbReference type="ARBA" id="ARBA00057761"/>
    </source>
</evidence>
<evidence type="ECO:0000259" key="16">
    <source>
        <dbReference type="PROSITE" id="PS51447"/>
    </source>
</evidence>
<dbReference type="InterPro" id="IPR005121">
    <property type="entry name" value="Fdx_antiC-bd"/>
</dbReference>
<dbReference type="InterPro" id="IPR004530">
    <property type="entry name" value="Phe-tRNA-synth_IIc_mito"/>
</dbReference>
<evidence type="ECO:0000256" key="5">
    <source>
        <dbReference type="ARBA" id="ARBA00022741"/>
    </source>
</evidence>
<dbReference type="Pfam" id="PF01409">
    <property type="entry name" value="tRNA-synt_2d"/>
    <property type="match status" value="2"/>
</dbReference>
<comment type="similarity">
    <text evidence="2">Belongs to the class-II aminoacyl-tRNA synthetase family.</text>
</comment>
<keyword evidence="6" id="KW-0067">ATP-binding</keyword>
<proteinExistence type="inferred from homology"/>
<evidence type="ECO:0000256" key="6">
    <source>
        <dbReference type="ARBA" id="ARBA00022840"/>
    </source>
</evidence>
<dbReference type="PROSITE" id="PS50862">
    <property type="entry name" value="AA_TRNA_LIGASE_II"/>
    <property type="match status" value="1"/>
</dbReference>
<comment type="caution">
    <text evidence="17">The sequence shown here is derived from an EMBL/GenBank/DDBJ whole genome shotgun (WGS) entry which is preliminary data.</text>
</comment>
<keyword evidence="5" id="KW-0547">Nucleotide-binding</keyword>